<dbReference type="SUPFAM" id="SSF103511">
    <property type="entry name" value="Chlorophyll a-b binding protein"/>
    <property type="match status" value="1"/>
</dbReference>
<comment type="subcellular location">
    <subcellularLocation>
        <location evidence="1">Plastid</location>
        <location evidence="1">Chloroplast</location>
    </subcellularLocation>
</comment>
<evidence type="ECO:0000256" key="5">
    <source>
        <dbReference type="PIRSR" id="PIRSR601344-1"/>
    </source>
</evidence>
<sequence length="222" mass="23977">MLSIVHSPLSFTAPLAPIMRSRGISMVAETPASPPPAPVPLTSTMRVGDNTLAGDFGFDPFQLAESPERLAYYREAEVKHARLAMLAAAGWPMAELLNKPLSDALGVKSILTKSGESPSILNGGLGNVPAVYWALILGLAIYVEAKSLDTQLNIGKRDPKYIPGMLQFDPLGMDSPTMRNAEITNGRIGMIAITAFALEEFVFKTPVVAETPIFFKPIWSMF</sequence>
<feature type="binding site" description="axial binding residue" evidence="5">
    <location>
        <position position="82"/>
    </location>
    <ligand>
        <name>chlorophyll b</name>
        <dbReference type="ChEBI" id="CHEBI:61721"/>
        <label>1</label>
    </ligand>
    <ligandPart>
        <name>Mg</name>
        <dbReference type="ChEBI" id="CHEBI:25107"/>
    </ligandPart>
</feature>
<dbReference type="GO" id="GO:0009765">
    <property type="term" value="P:photosynthesis, light harvesting"/>
    <property type="evidence" value="ECO:0007669"/>
    <property type="project" value="InterPro"/>
</dbReference>
<dbReference type="GO" id="GO:0009507">
    <property type="term" value="C:chloroplast"/>
    <property type="evidence" value="ECO:0007669"/>
    <property type="project" value="UniProtKB-SubCell"/>
</dbReference>
<proteinExistence type="evidence at transcript level"/>
<keyword evidence="2" id="KW-0150">Chloroplast</keyword>
<evidence type="ECO:0000313" key="6">
    <source>
        <dbReference type="EMBL" id="DAA05949.1"/>
    </source>
</evidence>
<keyword evidence="5" id="KW-0157">Chromophore</keyword>
<dbReference type="GO" id="GO:0016020">
    <property type="term" value="C:membrane"/>
    <property type="evidence" value="ECO:0007669"/>
    <property type="project" value="InterPro"/>
</dbReference>
<feature type="binding site" description="axial binding residue" evidence="5">
    <location>
        <position position="144"/>
    </location>
    <ligand>
        <name>chlorophyll b</name>
        <dbReference type="ChEBI" id="CHEBI:61721"/>
        <label>1</label>
    </ligand>
    <ligandPart>
        <name>Mg</name>
        <dbReference type="ChEBI" id="CHEBI:25107"/>
    </ligandPart>
</feature>
<organism evidence="6">
    <name type="scientific">Isochrysis galbana</name>
    <name type="common">Marine planktonic alga</name>
    <dbReference type="NCBI Taxonomy" id="37099"/>
    <lineage>
        <taxon>Eukaryota</taxon>
        <taxon>Haptista</taxon>
        <taxon>Haptophyta</taxon>
        <taxon>Prymnesiophyceae</taxon>
        <taxon>Isochrysidales</taxon>
        <taxon>Isochrysidaceae</taxon>
        <taxon>Isochrysis</taxon>
    </lineage>
</organism>
<feature type="binding site" evidence="5">
    <location>
        <position position="185"/>
    </location>
    <ligand>
        <name>chlorophyll b</name>
        <dbReference type="ChEBI" id="CHEBI:61721"/>
        <label>2</label>
    </ligand>
</feature>
<feature type="binding site" evidence="5">
    <location>
        <position position="182"/>
    </location>
    <ligand>
        <name>chlorophyll a</name>
        <dbReference type="ChEBI" id="CHEBI:58416"/>
        <label>1</label>
    </ligand>
</feature>
<dbReference type="InterPro" id="IPR022796">
    <property type="entry name" value="Chloroa_b-bind"/>
</dbReference>
<protein>
    <submittedName>
        <fullName evidence="6">Chloroplast light-harvesting complex protein Lhcz1 nuclear</fullName>
    </submittedName>
</protein>
<dbReference type="EMBL" id="BK006046">
    <property type="protein sequence ID" value="DAA05949.1"/>
    <property type="molecule type" value="mRNA"/>
</dbReference>
<dbReference type="PANTHER" id="PTHR21649">
    <property type="entry name" value="CHLOROPHYLL A/B BINDING PROTEIN"/>
    <property type="match status" value="1"/>
</dbReference>
<feature type="binding site" evidence="5">
    <location>
        <position position="187"/>
    </location>
    <ligand>
        <name>chlorophyll a</name>
        <dbReference type="ChEBI" id="CHEBI:58416"/>
        <label>1</label>
    </ligand>
</feature>
<evidence type="ECO:0000256" key="2">
    <source>
        <dbReference type="ARBA" id="ARBA00022528"/>
    </source>
</evidence>
<evidence type="ECO:0000256" key="1">
    <source>
        <dbReference type="ARBA" id="ARBA00004229"/>
    </source>
</evidence>
<dbReference type="GO" id="GO:0016168">
    <property type="term" value="F:chlorophyll binding"/>
    <property type="evidence" value="ECO:0007669"/>
    <property type="project" value="UniProtKB-KW"/>
</dbReference>
<reference evidence="6" key="1">
    <citation type="journal article" date="2007" name="Plant Physiol.">
        <title>Tracing the evolution of the light-harvesting antennae in chlorophyll a/b-containing organisms.</title>
        <authorList>
            <person name="Koziol A.G."/>
            <person name="Borza T."/>
            <person name="Ishida K."/>
            <person name="Keeling P."/>
            <person name="Lee R.W."/>
            <person name="Durnford D.G."/>
        </authorList>
    </citation>
    <scope>NUCLEOTIDE SEQUENCE</scope>
    <source>
        <strain evidence="6">CCMP 1323</strain>
    </source>
</reference>
<dbReference type="InterPro" id="IPR001344">
    <property type="entry name" value="Chloro_AB-bd_pln"/>
</dbReference>
<dbReference type="AlphaFoldDB" id="A4QPP6"/>
<accession>A4QPP6</accession>
<keyword evidence="5" id="KW-0148">Chlorophyll</keyword>
<feature type="binding site" evidence="5">
    <location>
        <position position="80"/>
    </location>
    <ligand>
        <name>chlorophyll a</name>
        <dbReference type="ChEBI" id="CHEBI:58416"/>
        <label>1</label>
    </ligand>
</feature>
<dbReference type="Gene3D" id="1.10.3460.10">
    <property type="entry name" value="Chlorophyll a/b binding protein domain"/>
    <property type="match status" value="1"/>
</dbReference>
<keyword evidence="3" id="KW-0602">Photosynthesis</keyword>
<evidence type="ECO:0000256" key="4">
    <source>
        <dbReference type="ARBA" id="ARBA00022640"/>
    </source>
</evidence>
<dbReference type="Pfam" id="PF00504">
    <property type="entry name" value="Chloroa_b-bind"/>
    <property type="match status" value="1"/>
</dbReference>
<evidence type="ECO:0000256" key="3">
    <source>
        <dbReference type="ARBA" id="ARBA00022531"/>
    </source>
</evidence>
<keyword evidence="4" id="KW-0934">Plastid</keyword>
<name>A4QPP6_ISOGA</name>
<feature type="binding site" evidence="5">
    <location>
        <position position="77"/>
    </location>
    <ligand>
        <name>chlorophyll a</name>
        <dbReference type="ChEBI" id="CHEBI:58416"/>
        <label>1</label>
    </ligand>
</feature>